<keyword evidence="2" id="KW-1185">Reference proteome</keyword>
<dbReference type="EMBL" id="CAVMJV010000080">
    <property type="protein sequence ID" value="CAK5089907.1"/>
    <property type="molecule type" value="Genomic_DNA"/>
</dbReference>
<reference evidence="1" key="1">
    <citation type="submission" date="2023-11" db="EMBL/GenBank/DDBJ databases">
        <authorList>
            <person name="Poullet M."/>
        </authorList>
    </citation>
    <scope>NUCLEOTIDE SEQUENCE</scope>
    <source>
        <strain evidence="1">E1834</strain>
    </source>
</reference>
<organism evidence="1 2">
    <name type="scientific">Meloidogyne enterolobii</name>
    <name type="common">Root-knot nematode worm</name>
    <name type="synonym">Meloidogyne mayaguensis</name>
    <dbReference type="NCBI Taxonomy" id="390850"/>
    <lineage>
        <taxon>Eukaryota</taxon>
        <taxon>Metazoa</taxon>
        <taxon>Ecdysozoa</taxon>
        <taxon>Nematoda</taxon>
        <taxon>Chromadorea</taxon>
        <taxon>Rhabditida</taxon>
        <taxon>Tylenchina</taxon>
        <taxon>Tylenchomorpha</taxon>
        <taxon>Tylenchoidea</taxon>
        <taxon>Meloidogynidae</taxon>
        <taxon>Meloidogyninae</taxon>
        <taxon>Meloidogyne</taxon>
    </lineage>
</organism>
<comment type="caution">
    <text evidence="1">The sequence shown here is derived from an EMBL/GenBank/DDBJ whole genome shotgun (WGS) entry which is preliminary data.</text>
</comment>
<evidence type="ECO:0000313" key="1">
    <source>
        <dbReference type="EMBL" id="CAK5089907.1"/>
    </source>
</evidence>
<gene>
    <name evidence="1" type="ORF">MENTE1834_LOCUS37665</name>
</gene>
<dbReference type="Proteomes" id="UP001497535">
    <property type="component" value="Unassembled WGS sequence"/>
</dbReference>
<evidence type="ECO:0000313" key="2">
    <source>
        <dbReference type="Proteomes" id="UP001497535"/>
    </source>
</evidence>
<name>A0ACB1AEF0_MELEN</name>
<sequence>MDASINKQNNSNVVGHSFNAASNILDIGLAREIHLIELQNIQAFIAHKEHEVSVYENARRLIECQDEAVAYGAAVLAGVYEGERPMTKDNHMLGKFVLTVIPPAPRRVPPFEMSVGQHAKLTISSDLGYGEKGIPGTELQNTQAFIAHKEHEVSVYENARRLIECQASGDRCMVFLADNLFVMRTREQALEILGRQIEVFQTALKYLRQEMASLTEKVALMERLNITNDGLVEIREPENEDREGNGKIKGKRIQHSPPTKKSPPSPSLSKPCSKNDEMDRINDEIDQILKRGEENNEDNNKINKNSKEDDNKPTRPKGVSEKDYERFVKLCDSLELSEDEEEMEVEEEKMDVKEGEEENNDQHSKQERRRVHFSDILEDDEQQPIGMKKERSILKNKNEHSPIDSTELQKIDQKEQRRIYSVSKEIVKDEIMEREPFLKTKKNTQKSKNLKNFNKKQKNQRPISRWKAQRDGLLHDDSEDDNNYEDR</sequence>
<proteinExistence type="predicted"/>
<protein>
    <submittedName>
        <fullName evidence="1">Uncharacterized protein</fullName>
    </submittedName>
</protein>
<accession>A0ACB1AEF0</accession>